<dbReference type="STRING" id="333138.LQ50_00280"/>
<dbReference type="InterPro" id="IPR006367">
    <property type="entry name" value="Sirohaem_synthase_N"/>
</dbReference>
<evidence type="ECO:0000256" key="3">
    <source>
        <dbReference type="ARBA" id="ARBA00023002"/>
    </source>
</evidence>
<evidence type="ECO:0000256" key="6">
    <source>
        <dbReference type="ARBA" id="ARBA00047561"/>
    </source>
</evidence>
<dbReference type="OrthoDB" id="9773765at2"/>
<dbReference type="Pfam" id="PF13241">
    <property type="entry name" value="NAD_binding_7"/>
    <property type="match status" value="1"/>
</dbReference>
<comment type="catalytic activity">
    <reaction evidence="6">
        <text>precorrin-2 + NAD(+) = sirohydrochlorin + NADH + 2 H(+)</text>
        <dbReference type="Rhea" id="RHEA:15613"/>
        <dbReference type="ChEBI" id="CHEBI:15378"/>
        <dbReference type="ChEBI" id="CHEBI:57540"/>
        <dbReference type="ChEBI" id="CHEBI:57945"/>
        <dbReference type="ChEBI" id="CHEBI:58351"/>
        <dbReference type="ChEBI" id="CHEBI:58827"/>
        <dbReference type="EC" id="1.3.1.76"/>
    </reaction>
</comment>
<dbReference type="EMBL" id="JRJU01000001">
    <property type="protein sequence ID" value="KHF41779.1"/>
    <property type="molecule type" value="Genomic_DNA"/>
</dbReference>
<keyword evidence="8" id="KW-1185">Reference proteome</keyword>
<keyword evidence="5" id="KW-0627">Porphyrin biosynthesis</keyword>
<dbReference type="InterPro" id="IPR028161">
    <property type="entry name" value="Met8-like"/>
</dbReference>
<dbReference type="RefSeq" id="WP_034624880.1">
    <property type="nucleotide sequence ID" value="NZ_JRJU01000001.1"/>
</dbReference>
<dbReference type="SUPFAM" id="SSF51735">
    <property type="entry name" value="NAD(P)-binding Rossmann-fold domains"/>
    <property type="match status" value="1"/>
</dbReference>
<comment type="pathway">
    <text evidence="1">Porphyrin-containing compound metabolism; siroheme biosynthesis; sirohydrochlorin from precorrin-2: step 1/1.</text>
</comment>
<dbReference type="Gene3D" id="1.10.8.610">
    <property type="entry name" value="SirC, precorrin-2 dehydrogenase, C-terminal helical domain-like"/>
    <property type="match status" value="1"/>
</dbReference>
<dbReference type="Proteomes" id="UP000030832">
    <property type="component" value="Unassembled WGS sequence"/>
</dbReference>
<dbReference type="Gene3D" id="3.40.50.720">
    <property type="entry name" value="NAD(P)-binding Rossmann-like Domain"/>
    <property type="match status" value="1"/>
</dbReference>
<comment type="caution">
    <text evidence="7">The sequence shown here is derived from an EMBL/GenBank/DDBJ whole genome shotgun (WGS) entry which is preliminary data.</text>
</comment>
<dbReference type="PANTHER" id="PTHR35330">
    <property type="entry name" value="SIROHEME BIOSYNTHESIS PROTEIN MET8"/>
    <property type="match status" value="1"/>
</dbReference>
<evidence type="ECO:0000256" key="1">
    <source>
        <dbReference type="ARBA" id="ARBA00005010"/>
    </source>
</evidence>
<name>A0A0B0INY4_9BACI</name>
<dbReference type="UniPathway" id="UPA00262">
    <property type="reaction ID" value="UER00222"/>
</dbReference>
<dbReference type="AlphaFoldDB" id="A0A0B0INY4"/>
<protein>
    <recommendedName>
        <fullName evidence="2">precorrin-2 dehydrogenase</fullName>
        <ecNumber evidence="2">1.3.1.76</ecNumber>
    </recommendedName>
</protein>
<dbReference type="GO" id="GO:0004325">
    <property type="term" value="F:ferrochelatase activity"/>
    <property type="evidence" value="ECO:0007669"/>
    <property type="project" value="InterPro"/>
</dbReference>
<dbReference type="SUPFAM" id="SSF75615">
    <property type="entry name" value="Siroheme synthase middle domains-like"/>
    <property type="match status" value="1"/>
</dbReference>
<evidence type="ECO:0000313" key="7">
    <source>
        <dbReference type="EMBL" id="KHF41779.1"/>
    </source>
</evidence>
<dbReference type="GO" id="GO:0043115">
    <property type="term" value="F:precorrin-2 dehydrogenase activity"/>
    <property type="evidence" value="ECO:0007669"/>
    <property type="project" value="UniProtKB-EC"/>
</dbReference>
<keyword evidence="4" id="KW-0520">NAD</keyword>
<sequence>MSYLPIILKLTGKKAAVIGAGKVATRQIPKLLEAGISQIVVYAPTLHPTLECYLNEPRFRWEKTMVDHKSTFNEDLLFFMTNDSALHLSLYQQRGPFQLVYFADHANLSDFHFPMTVQRGHLSVSVSTSGASPTYGKKLMDKISKVIPDSIEEDLLFLEHARKQVHSSGLEQSIRKQILRQCAMPYFLQDPNREQLLRELIDQA</sequence>
<dbReference type="GO" id="GO:0019354">
    <property type="term" value="P:siroheme biosynthetic process"/>
    <property type="evidence" value="ECO:0007669"/>
    <property type="project" value="UniProtKB-UniPathway"/>
</dbReference>
<gene>
    <name evidence="7" type="ORF">LQ50_00280</name>
</gene>
<keyword evidence="3" id="KW-0560">Oxidoreductase</keyword>
<dbReference type="InterPro" id="IPR036291">
    <property type="entry name" value="NAD(P)-bd_dom_sf"/>
</dbReference>
<dbReference type="InterPro" id="IPR042518">
    <property type="entry name" value="SirC_C"/>
</dbReference>
<dbReference type="PANTHER" id="PTHR35330:SF1">
    <property type="entry name" value="SIROHEME BIOSYNTHESIS PROTEIN MET8"/>
    <property type="match status" value="1"/>
</dbReference>
<organism evidence="7 8">
    <name type="scientific">Halalkalibacter okhensis</name>
    <dbReference type="NCBI Taxonomy" id="333138"/>
    <lineage>
        <taxon>Bacteria</taxon>
        <taxon>Bacillati</taxon>
        <taxon>Bacillota</taxon>
        <taxon>Bacilli</taxon>
        <taxon>Bacillales</taxon>
        <taxon>Bacillaceae</taxon>
        <taxon>Halalkalibacter</taxon>
    </lineage>
</organism>
<proteinExistence type="predicted"/>
<evidence type="ECO:0000256" key="4">
    <source>
        <dbReference type="ARBA" id="ARBA00023027"/>
    </source>
</evidence>
<dbReference type="NCBIfam" id="TIGR01470">
    <property type="entry name" value="cysG_Nterm"/>
    <property type="match status" value="1"/>
</dbReference>
<dbReference type="eggNOG" id="COG1648">
    <property type="taxonomic scope" value="Bacteria"/>
</dbReference>
<evidence type="ECO:0000313" key="8">
    <source>
        <dbReference type="Proteomes" id="UP000030832"/>
    </source>
</evidence>
<dbReference type="EC" id="1.3.1.76" evidence="2"/>
<reference evidence="7 8" key="1">
    <citation type="submission" date="2014-09" db="EMBL/GenBank/DDBJ databases">
        <title>Genome sequencing and annotation of Bacillus Okhensis strain Kh10-101T.</title>
        <authorList>
            <person name="Prakash J.S."/>
        </authorList>
    </citation>
    <scope>NUCLEOTIDE SEQUENCE [LARGE SCALE GENOMIC DNA]</scope>
    <source>
        <strain evidence="8">Kh10-101T</strain>
    </source>
</reference>
<accession>A0A0B0INY4</accession>
<evidence type="ECO:0000256" key="5">
    <source>
        <dbReference type="ARBA" id="ARBA00023244"/>
    </source>
</evidence>
<evidence type="ECO:0000256" key="2">
    <source>
        <dbReference type="ARBA" id="ARBA00012400"/>
    </source>
</evidence>